<dbReference type="EMBL" id="VUJU01003425">
    <property type="protein sequence ID" value="KAF0757941.1"/>
    <property type="molecule type" value="Genomic_DNA"/>
</dbReference>
<dbReference type="PANTHER" id="PTHR48153">
    <property type="entry name" value="UFM1-SPECIFIC PROTEASE 2"/>
    <property type="match status" value="1"/>
</dbReference>
<keyword evidence="3" id="KW-0479">Metal-binding</keyword>
<dbReference type="InterPro" id="IPR013087">
    <property type="entry name" value="Znf_C2H2_type"/>
</dbReference>
<dbReference type="SMART" id="SM00355">
    <property type="entry name" value="ZnF_C2H2"/>
    <property type="match status" value="4"/>
</dbReference>
<evidence type="ECO:0000256" key="1">
    <source>
        <dbReference type="ARBA" id="ARBA00008552"/>
    </source>
</evidence>
<dbReference type="GO" id="GO:0008270">
    <property type="term" value="F:zinc ion binding"/>
    <property type="evidence" value="ECO:0007669"/>
    <property type="project" value="UniProtKB-KW"/>
</dbReference>
<dbReference type="Proteomes" id="UP000478052">
    <property type="component" value="Unassembled WGS sequence"/>
</dbReference>
<protein>
    <submittedName>
        <fullName evidence="7">Zinc finger-containing ubiquitin peptidase 1-like isoform X2</fullName>
    </submittedName>
</protein>
<evidence type="ECO:0000313" key="8">
    <source>
        <dbReference type="Proteomes" id="UP000478052"/>
    </source>
</evidence>
<comment type="similarity">
    <text evidence="1">Belongs to the peptidase C78 family.</text>
</comment>
<dbReference type="Gene3D" id="3.90.70.130">
    <property type="match status" value="1"/>
</dbReference>
<dbReference type="InterPro" id="IPR012462">
    <property type="entry name" value="UFSP1/2_DUB_cat"/>
</dbReference>
<keyword evidence="3" id="KW-0863">Zinc-finger</keyword>
<evidence type="ECO:0000313" key="7">
    <source>
        <dbReference type="EMBL" id="KAF0757941.1"/>
    </source>
</evidence>
<accession>A0A6G0YLE7</accession>
<keyword evidence="8" id="KW-1185">Reference proteome</keyword>
<feature type="compositionally biased region" description="Low complexity" evidence="5">
    <location>
        <begin position="33"/>
        <end position="44"/>
    </location>
</feature>
<feature type="region of interest" description="Disordered" evidence="5">
    <location>
        <begin position="27"/>
        <end position="50"/>
    </location>
</feature>
<dbReference type="AlphaFoldDB" id="A0A6G0YLE7"/>
<keyword evidence="4" id="KW-0175">Coiled coil</keyword>
<dbReference type="OrthoDB" id="288987at2759"/>
<dbReference type="Gene3D" id="3.30.160.60">
    <property type="entry name" value="Classic Zinc Finger"/>
    <property type="match status" value="1"/>
</dbReference>
<dbReference type="PROSITE" id="PS50157">
    <property type="entry name" value="ZINC_FINGER_C2H2_2"/>
    <property type="match status" value="1"/>
</dbReference>
<feature type="coiled-coil region" evidence="4">
    <location>
        <begin position="178"/>
        <end position="207"/>
    </location>
</feature>
<dbReference type="PANTHER" id="PTHR48153:SF4">
    <property type="entry name" value="UBIQUITIN CARBOXYL-TERMINAL HYDROLASE MUG105"/>
    <property type="match status" value="1"/>
</dbReference>
<evidence type="ECO:0000256" key="3">
    <source>
        <dbReference type="PROSITE-ProRule" id="PRU00042"/>
    </source>
</evidence>
<evidence type="ECO:0000256" key="4">
    <source>
        <dbReference type="SAM" id="Coils"/>
    </source>
</evidence>
<proteinExistence type="inferred from homology"/>
<dbReference type="PROSITE" id="PS00028">
    <property type="entry name" value="ZINC_FINGER_C2H2_1"/>
    <property type="match status" value="2"/>
</dbReference>
<organism evidence="7 8">
    <name type="scientific">Aphis craccivora</name>
    <name type="common">Cowpea aphid</name>
    <dbReference type="NCBI Taxonomy" id="307492"/>
    <lineage>
        <taxon>Eukaryota</taxon>
        <taxon>Metazoa</taxon>
        <taxon>Ecdysozoa</taxon>
        <taxon>Arthropoda</taxon>
        <taxon>Hexapoda</taxon>
        <taxon>Insecta</taxon>
        <taxon>Pterygota</taxon>
        <taxon>Neoptera</taxon>
        <taxon>Paraneoptera</taxon>
        <taxon>Hemiptera</taxon>
        <taxon>Sternorrhyncha</taxon>
        <taxon>Aphidomorpha</taxon>
        <taxon>Aphidoidea</taxon>
        <taxon>Aphididae</taxon>
        <taxon>Aphidini</taxon>
        <taxon>Aphis</taxon>
        <taxon>Aphis</taxon>
    </lineage>
</organism>
<evidence type="ECO:0000259" key="6">
    <source>
        <dbReference type="PROSITE" id="PS50157"/>
    </source>
</evidence>
<keyword evidence="2" id="KW-0378">Hydrolase</keyword>
<comment type="caution">
    <text evidence="7">The sequence shown here is derived from an EMBL/GenBank/DDBJ whole genome shotgun (WGS) entry which is preliminary data.</text>
</comment>
<feature type="domain" description="C2H2-type" evidence="6">
    <location>
        <begin position="7"/>
        <end position="37"/>
    </location>
</feature>
<evidence type="ECO:0000256" key="2">
    <source>
        <dbReference type="ARBA" id="ARBA00022801"/>
    </source>
</evidence>
<reference evidence="7 8" key="1">
    <citation type="submission" date="2019-08" db="EMBL/GenBank/DDBJ databases">
        <title>Whole genome of Aphis craccivora.</title>
        <authorList>
            <person name="Voronova N.V."/>
            <person name="Shulinski R.S."/>
            <person name="Bandarenka Y.V."/>
            <person name="Zhorov D.G."/>
            <person name="Warner D."/>
        </authorList>
    </citation>
    <scope>NUCLEOTIDE SEQUENCE [LARGE SCALE GENOMIC DNA]</scope>
    <source>
        <strain evidence="7">180601</strain>
        <tissue evidence="7">Whole Body</tissue>
    </source>
</reference>
<dbReference type="GO" id="GO:0071567">
    <property type="term" value="F:deUFMylase activity"/>
    <property type="evidence" value="ECO:0007669"/>
    <property type="project" value="UniProtKB-ARBA"/>
</dbReference>
<sequence length="746" mass="85291">MSLRSKTVCEICGESFLTENKLSNHITERHVHSSTSPSPSVGSSSKRRKLDADSDVRCPLCDYVDLDTDRLQQHVNRMHFDPGSPRRPGTVDFPCPICPLAFDHCDNLETHINEEHHDIVSPQTDCDSQRIPLLENINEGCVICGMKNFDSLRDLDAHIEQHYRGSTPPTQDHLPNHDQLLAKQLEKQERERMKQKEQEDFQKLQSAYGMDNKGNYNQQTMTNLQEAVSSGQLTVYDYYEKIYEIKMAESKGLDTGESATRDFERSDECIDFIMICVFLCLCTVYTINCSKNASISNFTEMASNKVFLPCEFCNKMIVLENVYTHQTECQTKNDFLNKCDGENNILLPCEFCEIPTDLNNLICHQIICRKKLKNIKNRAYIAEKTESSLNSKNMMLSSVDETLSFQDKFNPNLSSSSITKNSVQKNSCNLDLNLPSTSKNYAVPTLVLRKPKVTDDHLYNSSLSLNQSIILPVECNLLNTNSEHVTNNDSTSINVTYNLIEYIRHFSASSPNVVELHLASPTDHYRSTYGDKGWGCGYRNMQMLMSSMLLQMDYNEHISRVWEVEKGPLPRAWMPSISRLQQHLEKSWSMGIDEPGREQLGGTVYNTKKWIGATEVVTMLTALKIKTLLIDFRKPTGLKNTHPEMFHWLYEHFSNRKKQFIPPVYIQHEGHSRTVVGVEKLSDGTILLLVLDPSGHYDKLRTEAGMTTMSHIRKSMHTFKAKEYQLVTVSGIMTSDSEFETRQNNR</sequence>
<keyword evidence="3" id="KW-0862">Zinc</keyword>
<evidence type="ECO:0000256" key="5">
    <source>
        <dbReference type="SAM" id="MobiDB-lite"/>
    </source>
</evidence>
<gene>
    <name evidence="7" type="ORF">FWK35_00010659</name>
</gene>
<dbReference type="Pfam" id="PF07910">
    <property type="entry name" value="Peptidase_C78"/>
    <property type="match status" value="1"/>
</dbReference>
<name>A0A6G0YLE7_APHCR</name>